<comment type="caution">
    <text evidence="1">The sequence shown here is derived from an EMBL/GenBank/DDBJ whole genome shotgun (WGS) entry which is preliminary data.</text>
</comment>
<dbReference type="RefSeq" id="WP_209809471.1">
    <property type="nucleotide sequence ID" value="NZ_JAGGKT010000002.1"/>
</dbReference>
<dbReference type="EMBL" id="JAGGKT010000002">
    <property type="protein sequence ID" value="MBP1931407.1"/>
    <property type="molecule type" value="Genomic_DNA"/>
</dbReference>
<evidence type="ECO:0000313" key="1">
    <source>
        <dbReference type="EMBL" id="MBP1931407.1"/>
    </source>
</evidence>
<sequence length="263" mass="30158">MNQSYLVETGSIPAYACLYDQRFSYYTYIPKCYGEDPNRVHPLAVIIHGNERAAQSYRSAFKDYAEDTGTIILAPLFPAGIIEPHDKENYKFIKFHDLRFDRILLSMIDELAKRYKISTEKFLLHGFSGGGQFVHRFLYLHPDRLQGVSIGAPGRFTFLDENLNWPFGIGNTEEVLELTVQLELIQQVPVQLVVGKEDLALPVFNPKFDRPIEGAGNTRIDRVRMFRDHLVSKGISVRYDEVAEVAHEGMKILPVVKEFFKRA</sequence>
<proteinExistence type="predicted"/>
<organism evidence="1 2">
    <name type="scientific">Ammoniphilus resinae</name>
    <dbReference type="NCBI Taxonomy" id="861532"/>
    <lineage>
        <taxon>Bacteria</taxon>
        <taxon>Bacillati</taxon>
        <taxon>Bacillota</taxon>
        <taxon>Bacilli</taxon>
        <taxon>Bacillales</taxon>
        <taxon>Paenibacillaceae</taxon>
        <taxon>Aneurinibacillus group</taxon>
        <taxon>Ammoniphilus</taxon>
    </lineage>
</organism>
<protein>
    <submittedName>
        <fullName evidence="1">Peptidase</fullName>
    </submittedName>
</protein>
<gene>
    <name evidence="1" type="ORF">J2Z37_001404</name>
</gene>
<dbReference type="Proteomes" id="UP001519343">
    <property type="component" value="Unassembled WGS sequence"/>
</dbReference>
<dbReference type="SUPFAM" id="SSF53474">
    <property type="entry name" value="alpha/beta-Hydrolases"/>
    <property type="match status" value="1"/>
</dbReference>
<accession>A0ABS4GMR7</accession>
<dbReference type="Gene3D" id="3.40.50.1820">
    <property type="entry name" value="alpha/beta hydrolase"/>
    <property type="match status" value="1"/>
</dbReference>
<name>A0ABS4GMR7_9BACL</name>
<reference evidence="1 2" key="1">
    <citation type="submission" date="2021-03" db="EMBL/GenBank/DDBJ databases">
        <title>Genomic Encyclopedia of Type Strains, Phase IV (KMG-IV): sequencing the most valuable type-strain genomes for metagenomic binning, comparative biology and taxonomic classification.</title>
        <authorList>
            <person name="Goeker M."/>
        </authorList>
    </citation>
    <scope>NUCLEOTIDE SEQUENCE [LARGE SCALE GENOMIC DNA]</scope>
    <source>
        <strain evidence="1 2">DSM 24738</strain>
    </source>
</reference>
<dbReference type="InterPro" id="IPR029058">
    <property type="entry name" value="AB_hydrolase_fold"/>
</dbReference>
<evidence type="ECO:0000313" key="2">
    <source>
        <dbReference type="Proteomes" id="UP001519343"/>
    </source>
</evidence>
<keyword evidence="2" id="KW-1185">Reference proteome</keyword>